<dbReference type="Gene3D" id="3.40.50.720">
    <property type="entry name" value="NAD(P)-binding Rossmann-like Domain"/>
    <property type="match status" value="1"/>
</dbReference>
<feature type="domain" description="RCK C-terminal" evidence="8">
    <location>
        <begin position="137"/>
        <end position="218"/>
    </location>
</feature>
<dbReference type="InterPro" id="IPR003148">
    <property type="entry name" value="RCK_N"/>
</dbReference>
<dbReference type="SUPFAM" id="SSF51735">
    <property type="entry name" value="NAD(P)-binding Rossmann-fold domains"/>
    <property type="match status" value="1"/>
</dbReference>
<proteinExistence type="predicted"/>
<dbReference type="InterPro" id="IPR006037">
    <property type="entry name" value="RCK_C"/>
</dbReference>
<dbReference type="InterPro" id="IPR036721">
    <property type="entry name" value="RCK_C_sf"/>
</dbReference>
<evidence type="ECO:0000256" key="1">
    <source>
        <dbReference type="ARBA" id="ARBA00017378"/>
    </source>
</evidence>
<dbReference type="PANTHER" id="PTHR43833:SF5">
    <property type="entry name" value="TRK SYSTEM POTASSIUM UPTAKE PROTEIN TRKA"/>
    <property type="match status" value="1"/>
</dbReference>
<dbReference type="GO" id="GO:0005886">
    <property type="term" value="C:plasma membrane"/>
    <property type="evidence" value="ECO:0007669"/>
    <property type="project" value="InterPro"/>
</dbReference>
<dbReference type="InterPro" id="IPR036291">
    <property type="entry name" value="NAD(P)-bd_dom_sf"/>
</dbReference>
<dbReference type="GO" id="GO:0015079">
    <property type="term" value="F:potassium ion transmembrane transporter activity"/>
    <property type="evidence" value="ECO:0007669"/>
    <property type="project" value="InterPro"/>
</dbReference>
<dbReference type="PROSITE" id="PS51201">
    <property type="entry name" value="RCK_N"/>
    <property type="match status" value="1"/>
</dbReference>
<dbReference type="SUPFAM" id="SSF116726">
    <property type="entry name" value="TrkA C-terminal domain-like"/>
    <property type="match status" value="1"/>
</dbReference>
<keyword evidence="3" id="KW-0633">Potassium transport</keyword>
<evidence type="ECO:0000313" key="10">
    <source>
        <dbReference type="Proteomes" id="UP000178086"/>
    </source>
</evidence>
<dbReference type="AlphaFoldDB" id="A0A1F2UTW4"/>
<dbReference type="InterPro" id="IPR006036">
    <property type="entry name" value="K_uptake_TrkA"/>
</dbReference>
<dbReference type="EMBL" id="MELI01000035">
    <property type="protein sequence ID" value="OFW34706.1"/>
    <property type="molecule type" value="Genomic_DNA"/>
</dbReference>
<keyword evidence="4" id="KW-0630">Potassium</keyword>
<sequence length="220" mass="23413">MYVIIGGGGKVGSGLARKLGKKGHAVVVLEKNREKCARIAEDIADILVINGDACDVQYLEEAGAERADVLAAVTGDDDDNLVMCQLASEGFNIPKTVARVNDPRNERIFHALGINALSSTTIITRLIEEEATIGDIVTLQALKKGNLVLVEMDLPGDVPIDGMKVVDIKLPKEIVLVSIIRGEEVIIPRGNTTILAGDAVIAVTSPDKEQALRDILTGAR</sequence>
<evidence type="ECO:0000256" key="6">
    <source>
        <dbReference type="ARBA" id="ARBA00023065"/>
    </source>
</evidence>
<evidence type="ECO:0000256" key="5">
    <source>
        <dbReference type="ARBA" id="ARBA00023027"/>
    </source>
</evidence>
<reference evidence="9 10" key="1">
    <citation type="journal article" date="2016" name="Nat. Commun.">
        <title>Thousands of microbial genomes shed light on interconnected biogeochemical processes in an aquifer system.</title>
        <authorList>
            <person name="Anantharaman K."/>
            <person name="Brown C.T."/>
            <person name="Hug L.A."/>
            <person name="Sharon I."/>
            <person name="Castelle C.J."/>
            <person name="Probst A.J."/>
            <person name="Thomas B.C."/>
            <person name="Singh A."/>
            <person name="Wilkins M.J."/>
            <person name="Karaoz U."/>
            <person name="Brodie E.L."/>
            <person name="Williams K.H."/>
            <person name="Hubbard S.S."/>
            <person name="Banfield J.F."/>
        </authorList>
    </citation>
    <scope>NUCLEOTIDE SEQUENCE [LARGE SCALE GENOMIC DNA]</scope>
</reference>
<gene>
    <name evidence="9" type="ORF">A2074_01530</name>
</gene>
<dbReference type="Pfam" id="PF02080">
    <property type="entry name" value="TrkA_C"/>
    <property type="match status" value="1"/>
</dbReference>
<keyword evidence="2" id="KW-0813">Transport</keyword>
<dbReference type="PANTHER" id="PTHR43833">
    <property type="entry name" value="POTASSIUM CHANNEL PROTEIN 2-RELATED-RELATED"/>
    <property type="match status" value="1"/>
</dbReference>
<evidence type="ECO:0000256" key="2">
    <source>
        <dbReference type="ARBA" id="ARBA00022448"/>
    </source>
</evidence>
<evidence type="ECO:0000256" key="4">
    <source>
        <dbReference type="ARBA" id="ARBA00022958"/>
    </source>
</evidence>
<dbReference type="Gene3D" id="3.30.70.1450">
    <property type="entry name" value="Regulator of K+ conductance, C-terminal domain"/>
    <property type="match status" value="1"/>
</dbReference>
<evidence type="ECO:0000313" key="9">
    <source>
        <dbReference type="EMBL" id="OFW34706.1"/>
    </source>
</evidence>
<dbReference type="Proteomes" id="UP000178086">
    <property type="component" value="Unassembled WGS sequence"/>
</dbReference>
<keyword evidence="5" id="KW-0520">NAD</keyword>
<organism evidence="9 10">
    <name type="scientific">Candidatus Aquicultor primus</name>
    <dbReference type="NCBI Taxonomy" id="1797195"/>
    <lineage>
        <taxon>Bacteria</taxon>
        <taxon>Bacillati</taxon>
        <taxon>Actinomycetota</taxon>
        <taxon>Candidatus Aquicultoria</taxon>
        <taxon>Candidatus Aquicultorales</taxon>
        <taxon>Candidatus Aquicultoraceae</taxon>
        <taxon>Candidatus Aquicultor</taxon>
    </lineage>
</organism>
<evidence type="ECO:0000259" key="8">
    <source>
        <dbReference type="PROSITE" id="PS51202"/>
    </source>
</evidence>
<accession>A0A1F2UTW4</accession>
<dbReference type="PROSITE" id="PS51202">
    <property type="entry name" value="RCK_C"/>
    <property type="match status" value="1"/>
</dbReference>
<protein>
    <recommendedName>
        <fullName evidence="1">Trk system potassium uptake protein TrkA</fullName>
    </recommendedName>
</protein>
<dbReference type="PRINTS" id="PR00335">
    <property type="entry name" value="KUPTAKETRKA"/>
</dbReference>
<keyword evidence="6" id="KW-0406">Ion transport</keyword>
<feature type="domain" description="RCK N-terminal" evidence="7">
    <location>
        <begin position="1"/>
        <end position="124"/>
    </location>
</feature>
<name>A0A1F2UTW4_9ACTN</name>
<dbReference type="Pfam" id="PF02254">
    <property type="entry name" value="TrkA_N"/>
    <property type="match status" value="1"/>
</dbReference>
<evidence type="ECO:0000259" key="7">
    <source>
        <dbReference type="PROSITE" id="PS51201"/>
    </source>
</evidence>
<comment type="caution">
    <text evidence="9">The sequence shown here is derived from an EMBL/GenBank/DDBJ whole genome shotgun (WGS) entry which is preliminary data.</text>
</comment>
<dbReference type="InterPro" id="IPR050721">
    <property type="entry name" value="Trk_Ktr_HKT_K-transport"/>
</dbReference>
<evidence type="ECO:0000256" key="3">
    <source>
        <dbReference type="ARBA" id="ARBA00022538"/>
    </source>
</evidence>